<dbReference type="GO" id="GO:0060271">
    <property type="term" value="P:cilium assembly"/>
    <property type="evidence" value="ECO:0007669"/>
    <property type="project" value="InterPro"/>
</dbReference>
<dbReference type="AlphaFoldDB" id="A0A803YGM7"/>
<name>A0A803YGM7_MELGA</name>
<evidence type="ECO:0000313" key="2">
    <source>
        <dbReference type="Proteomes" id="UP000001645"/>
    </source>
</evidence>
<dbReference type="PANTHER" id="PTHR28596:SF1">
    <property type="entry name" value="BBSOME-INTERACTING PROTEIN 1"/>
    <property type="match status" value="1"/>
</dbReference>
<protein>
    <recommendedName>
        <fullName evidence="3">BBSome interacting protein 1</fullName>
    </recommendedName>
</protein>
<sequence>LRKAGRARPEGSAMPEGKGAFREVLPKQGTLSVEDTAGMVLCKPKVLPLKSVSLERLEQLHYFSSQSTIFQQQQRRGSQRLNLTLLESSV</sequence>
<organism evidence="1 2">
    <name type="scientific">Meleagris gallopavo</name>
    <name type="common">Wild turkey</name>
    <dbReference type="NCBI Taxonomy" id="9103"/>
    <lineage>
        <taxon>Eukaryota</taxon>
        <taxon>Metazoa</taxon>
        <taxon>Chordata</taxon>
        <taxon>Craniata</taxon>
        <taxon>Vertebrata</taxon>
        <taxon>Euteleostomi</taxon>
        <taxon>Archelosauria</taxon>
        <taxon>Archosauria</taxon>
        <taxon>Dinosauria</taxon>
        <taxon>Saurischia</taxon>
        <taxon>Theropoda</taxon>
        <taxon>Coelurosauria</taxon>
        <taxon>Aves</taxon>
        <taxon>Neognathae</taxon>
        <taxon>Galloanserae</taxon>
        <taxon>Galliformes</taxon>
        <taxon>Phasianidae</taxon>
        <taxon>Meleagridinae</taxon>
        <taxon>Meleagris</taxon>
    </lineage>
</organism>
<reference evidence="1" key="3">
    <citation type="submission" date="2025-09" db="UniProtKB">
        <authorList>
            <consortium name="Ensembl"/>
        </authorList>
    </citation>
    <scope>IDENTIFICATION</scope>
</reference>
<accession>A0A803YGM7</accession>
<dbReference type="InterPro" id="IPR028233">
    <property type="entry name" value="BBIP10"/>
</dbReference>
<evidence type="ECO:0008006" key="3">
    <source>
        <dbReference type="Google" id="ProtNLM"/>
    </source>
</evidence>
<keyword evidence="2" id="KW-1185">Reference proteome</keyword>
<dbReference type="GO" id="GO:0097500">
    <property type="term" value="P:receptor localization to non-motile cilium"/>
    <property type="evidence" value="ECO:0007669"/>
    <property type="project" value="TreeGrafter"/>
</dbReference>
<dbReference type="Pfam" id="PF14777">
    <property type="entry name" value="BBIP10"/>
    <property type="match status" value="1"/>
</dbReference>
<reference evidence="1 2" key="1">
    <citation type="journal article" date="2010" name="PLoS Biol.">
        <title>Multi-platform next-generation sequencing of the domestic turkey (Meleagris gallopavo): genome assembly and analysis.</title>
        <authorList>
            <person name="Dalloul R.A."/>
            <person name="Long J.A."/>
            <person name="Zimin A.V."/>
            <person name="Aslam L."/>
            <person name="Beal K."/>
            <person name="Blomberg L.A."/>
            <person name="Bouffard P."/>
            <person name="Burt D.W."/>
            <person name="Crasta O."/>
            <person name="Crooijmans R.P."/>
            <person name="Cooper K."/>
            <person name="Coulombe R.A."/>
            <person name="De S."/>
            <person name="Delany M.E."/>
            <person name="Dodgson J.B."/>
            <person name="Dong J.J."/>
            <person name="Evans C."/>
            <person name="Frederickson K.M."/>
            <person name="Flicek P."/>
            <person name="Florea L."/>
            <person name="Folkerts O."/>
            <person name="Groenen M.A."/>
            <person name="Harkins T.T."/>
            <person name="Herrero J."/>
            <person name="Hoffmann S."/>
            <person name="Megens H.J."/>
            <person name="Jiang A."/>
            <person name="de Jong P."/>
            <person name="Kaiser P."/>
            <person name="Kim H."/>
            <person name="Kim K.W."/>
            <person name="Kim S."/>
            <person name="Langenberger D."/>
            <person name="Lee M.K."/>
            <person name="Lee T."/>
            <person name="Mane S."/>
            <person name="Marcais G."/>
            <person name="Marz M."/>
            <person name="McElroy A.P."/>
            <person name="Modise T."/>
            <person name="Nefedov M."/>
            <person name="Notredame C."/>
            <person name="Paton I.R."/>
            <person name="Payne W.S."/>
            <person name="Pertea G."/>
            <person name="Prickett D."/>
            <person name="Puiu D."/>
            <person name="Qioa D."/>
            <person name="Raineri E."/>
            <person name="Ruffier M."/>
            <person name="Salzberg S.L."/>
            <person name="Schatz M.C."/>
            <person name="Scheuring C."/>
            <person name="Schmidt C.J."/>
            <person name="Schroeder S."/>
            <person name="Searle S.M."/>
            <person name="Smith E.J."/>
            <person name="Smith J."/>
            <person name="Sonstegard T.S."/>
            <person name="Stadler P.F."/>
            <person name="Tafer H."/>
            <person name="Tu Z.J."/>
            <person name="Van Tassell C.P."/>
            <person name="Vilella A.J."/>
            <person name="Williams K.P."/>
            <person name="Yorke J.A."/>
            <person name="Zhang L."/>
            <person name="Zhang H.B."/>
            <person name="Zhang X."/>
            <person name="Zhang Y."/>
            <person name="Reed K.M."/>
        </authorList>
    </citation>
    <scope>NUCLEOTIDE SEQUENCE [LARGE SCALE GENOMIC DNA]</scope>
</reference>
<dbReference type="Ensembl" id="ENSMGAT00000023096.1">
    <property type="protein sequence ID" value="ENSMGAP00000030924.1"/>
    <property type="gene ID" value="ENSMGAG00000019663.1"/>
</dbReference>
<dbReference type="GeneTree" id="ENSGT01030000235307"/>
<evidence type="ECO:0000313" key="1">
    <source>
        <dbReference type="Ensembl" id="ENSMGAP00000030924.1"/>
    </source>
</evidence>
<dbReference type="GO" id="GO:0034464">
    <property type="term" value="C:BBSome"/>
    <property type="evidence" value="ECO:0007669"/>
    <property type="project" value="InterPro"/>
</dbReference>
<reference evidence="1" key="2">
    <citation type="submission" date="2025-08" db="UniProtKB">
        <authorList>
            <consortium name="Ensembl"/>
        </authorList>
    </citation>
    <scope>IDENTIFICATION</scope>
</reference>
<dbReference type="PANTHER" id="PTHR28596">
    <property type="entry name" value="BBSOME-INTERACTING PROTEIN 1"/>
    <property type="match status" value="1"/>
</dbReference>
<proteinExistence type="predicted"/>
<dbReference type="InParanoid" id="A0A803YGM7"/>
<dbReference type="Proteomes" id="UP000001645">
    <property type="component" value="Chromosome 8"/>
</dbReference>